<organism evidence="1 2">
    <name type="scientific">Candidatus Avoscillospira avistercoris</name>
    <dbReference type="NCBI Taxonomy" id="2840707"/>
    <lineage>
        <taxon>Bacteria</taxon>
        <taxon>Bacillati</taxon>
        <taxon>Bacillota</taxon>
        <taxon>Clostridia</taxon>
        <taxon>Eubacteriales</taxon>
        <taxon>Oscillospiraceae</taxon>
        <taxon>Oscillospiraceae incertae sedis</taxon>
        <taxon>Candidatus Avoscillospira</taxon>
    </lineage>
</organism>
<sequence length="409" mass="44225">MAKKLMVNCAICDARNMQAENYTHYETITIHSATLLTSPAGKAAMSQLPVVLDCANVVEVAGDANLRTFNGSHEIHSRDSISQSNYYLMVNGVLTIHPGTQKQLASCVGISVNGSLTCPESIYATLSNVTVNGSTTCYPDGAIVLKRNAVIDKLFARRAKHSLYWSAKRMIMVDPQLDGAALRSKGASFCAQEVILAQSKVEELVDLIEEQTQLIIVPDHTAVVLDDITLDDSTLERYGKKLYVIGDVTVPEQGGAWTGLEYLNVQGDITVSQEHKEALLSVLTEVSGEVKLARPKGAVLENKPYVKITKWMLEQQPTGLQVRDCAMVQIADDIPKQWIVERLHIVDCAIVKCSEALEDAVTMICEDVGSIGPVGGGEDQSIGGTINAVLGGIHGLLDTKVINAAQYML</sequence>
<comment type="caution">
    <text evidence="1">The sequence shown here is derived from an EMBL/GenBank/DDBJ whole genome shotgun (WGS) entry which is preliminary data.</text>
</comment>
<proteinExistence type="predicted"/>
<evidence type="ECO:0000313" key="2">
    <source>
        <dbReference type="Proteomes" id="UP000886741"/>
    </source>
</evidence>
<dbReference type="EMBL" id="DVJJ01000085">
    <property type="protein sequence ID" value="HIS64838.1"/>
    <property type="molecule type" value="Genomic_DNA"/>
</dbReference>
<gene>
    <name evidence="1" type="ORF">IAA83_05645</name>
</gene>
<evidence type="ECO:0000313" key="1">
    <source>
        <dbReference type="EMBL" id="HIS64838.1"/>
    </source>
</evidence>
<reference evidence="1" key="2">
    <citation type="journal article" date="2021" name="PeerJ">
        <title>Extensive microbial diversity within the chicken gut microbiome revealed by metagenomics and culture.</title>
        <authorList>
            <person name="Gilroy R."/>
            <person name="Ravi A."/>
            <person name="Getino M."/>
            <person name="Pursley I."/>
            <person name="Horton D.L."/>
            <person name="Alikhan N.F."/>
            <person name="Baker D."/>
            <person name="Gharbi K."/>
            <person name="Hall N."/>
            <person name="Watson M."/>
            <person name="Adriaenssens E.M."/>
            <person name="Foster-Nyarko E."/>
            <person name="Jarju S."/>
            <person name="Secka A."/>
            <person name="Antonio M."/>
            <person name="Oren A."/>
            <person name="Chaudhuri R.R."/>
            <person name="La Ragione R."/>
            <person name="Hildebrand F."/>
            <person name="Pallen M.J."/>
        </authorList>
    </citation>
    <scope>NUCLEOTIDE SEQUENCE</scope>
    <source>
        <strain evidence="1">ChiBcec16-1751</strain>
    </source>
</reference>
<dbReference type="Proteomes" id="UP000886741">
    <property type="component" value="Unassembled WGS sequence"/>
</dbReference>
<reference evidence="1" key="1">
    <citation type="submission" date="2020-10" db="EMBL/GenBank/DDBJ databases">
        <authorList>
            <person name="Gilroy R."/>
        </authorList>
    </citation>
    <scope>NUCLEOTIDE SEQUENCE</scope>
    <source>
        <strain evidence="1">ChiBcec16-1751</strain>
    </source>
</reference>
<accession>A0A9D1JTL5</accession>
<name>A0A9D1JTL5_9FIRM</name>
<dbReference type="AlphaFoldDB" id="A0A9D1JTL5"/>
<protein>
    <submittedName>
        <fullName evidence="1">Uncharacterized protein</fullName>
    </submittedName>
</protein>